<evidence type="ECO:0000256" key="7">
    <source>
        <dbReference type="ARBA" id="ARBA00022840"/>
    </source>
</evidence>
<dbReference type="GO" id="GO:0019290">
    <property type="term" value="P:siderophore biosynthetic process"/>
    <property type="evidence" value="ECO:0007669"/>
    <property type="project" value="InterPro"/>
</dbReference>
<feature type="transmembrane region" description="Helical" evidence="11">
    <location>
        <begin position="766"/>
        <end position="787"/>
    </location>
</feature>
<name>A0AAN6MH01_9PEZI</name>
<evidence type="ECO:0000313" key="15">
    <source>
        <dbReference type="Proteomes" id="UP001303889"/>
    </source>
</evidence>
<dbReference type="InterPro" id="IPR019432">
    <property type="entry name" value="Acyltransferase_MbtK/IucB-like"/>
</dbReference>
<feature type="region of interest" description="Disordered" evidence="10">
    <location>
        <begin position="1157"/>
        <end position="1222"/>
    </location>
</feature>
<dbReference type="InterPro" id="IPR011527">
    <property type="entry name" value="ABC1_TM_dom"/>
</dbReference>
<evidence type="ECO:0000256" key="1">
    <source>
        <dbReference type="ARBA" id="ARBA00004141"/>
    </source>
</evidence>
<evidence type="ECO:0000259" key="12">
    <source>
        <dbReference type="PROSITE" id="PS50893"/>
    </source>
</evidence>
<feature type="transmembrane region" description="Helical" evidence="11">
    <location>
        <begin position="1278"/>
        <end position="1304"/>
    </location>
</feature>
<feature type="transmembrane region" description="Helical" evidence="11">
    <location>
        <begin position="662"/>
        <end position="682"/>
    </location>
</feature>
<dbReference type="SMART" id="SM00382">
    <property type="entry name" value="AAA"/>
    <property type="match status" value="2"/>
</dbReference>
<dbReference type="InterPro" id="IPR003439">
    <property type="entry name" value="ABC_transporter-like_ATP-bd"/>
</dbReference>
<dbReference type="InterPro" id="IPR036640">
    <property type="entry name" value="ABC1_TM_sf"/>
</dbReference>
<feature type="region of interest" description="Disordered" evidence="10">
    <location>
        <begin position="1546"/>
        <end position="1581"/>
    </location>
</feature>
<keyword evidence="8 11" id="KW-1133">Transmembrane helix</keyword>
<dbReference type="FunFam" id="1.20.1560.10:FF:000057">
    <property type="entry name" value="ABC multidrug transporter SitT"/>
    <property type="match status" value="2"/>
</dbReference>
<feature type="transmembrane region" description="Helical" evidence="11">
    <location>
        <begin position="1377"/>
        <end position="1400"/>
    </location>
</feature>
<dbReference type="PANTHER" id="PTHR43394">
    <property type="entry name" value="ATP-DEPENDENT PERMEASE MDL1, MITOCHONDRIAL"/>
    <property type="match status" value="1"/>
</dbReference>
<feature type="domain" description="ABC transmembrane type-1" evidence="13">
    <location>
        <begin position="1246"/>
        <end position="1524"/>
    </location>
</feature>
<dbReference type="InterPro" id="IPR017871">
    <property type="entry name" value="ABC_transporter-like_CS"/>
</dbReference>
<feature type="region of interest" description="Disordered" evidence="10">
    <location>
        <begin position="479"/>
        <end position="499"/>
    </location>
</feature>
<dbReference type="PROSITE" id="PS00211">
    <property type="entry name" value="ABC_TRANSPORTER_1"/>
    <property type="match status" value="2"/>
</dbReference>
<dbReference type="PROSITE" id="PS50929">
    <property type="entry name" value="ABC_TM1F"/>
    <property type="match status" value="2"/>
</dbReference>
<organism evidence="14 15">
    <name type="scientific">Staphylotrichum tortipilum</name>
    <dbReference type="NCBI Taxonomy" id="2831512"/>
    <lineage>
        <taxon>Eukaryota</taxon>
        <taxon>Fungi</taxon>
        <taxon>Dikarya</taxon>
        <taxon>Ascomycota</taxon>
        <taxon>Pezizomycotina</taxon>
        <taxon>Sordariomycetes</taxon>
        <taxon>Sordariomycetidae</taxon>
        <taxon>Sordariales</taxon>
        <taxon>Chaetomiaceae</taxon>
        <taxon>Staphylotrichum</taxon>
    </lineage>
</organism>
<feature type="domain" description="ABC transporter" evidence="12">
    <location>
        <begin position="1585"/>
        <end position="1824"/>
    </location>
</feature>
<evidence type="ECO:0000256" key="9">
    <source>
        <dbReference type="ARBA" id="ARBA00023136"/>
    </source>
</evidence>
<feature type="transmembrane region" description="Helical" evidence="11">
    <location>
        <begin position="1242"/>
        <end position="1266"/>
    </location>
</feature>
<dbReference type="Pfam" id="PF13523">
    <property type="entry name" value="Acetyltransf_8"/>
    <property type="match status" value="1"/>
</dbReference>
<evidence type="ECO:0000256" key="11">
    <source>
        <dbReference type="SAM" id="Phobius"/>
    </source>
</evidence>
<dbReference type="CDD" id="cd18578">
    <property type="entry name" value="ABC_6TM_Pgp_ABCB1_D2_like"/>
    <property type="match status" value="1"/>
</dbReference>
<dbReference type="CDD" id="cd18577">
    <property type="entry name" value="ABC_6TM_Pgp_ABCB1_D1_like"/>
    <property type="match status" value="1"/>
</dbReference>
<evidence type="ECO:0000259" key="13">
    <source>
        <dbReference type="PROSITE" id="PS50929"/>
    </source>
</evidence>
<keyword evidence="6" id="KW-0547">Nucleotide-binding</keyword>
<dbReference type="SMART" id="SM01006">
    <property type="entry name" value="AlcB"/>
    <property type="match status" value="1"/>
</dbReference>
<dbReference type="Gene3D" id="3.40.50.300">
    <property type="entry name" value="P-loop containing nucleotide triphosphate hydrolases"/>
    <property type="match status" value="2"/>
</dbReference>
<feature type="compositionally biased region" description="Polar residues" evidence="10">
    <location>
        <begin position="1554"/>
        <end position="1564"/>
    </location>
</feature>
<feature type="transmembrane region" description="Helical" evidence="11">
    <location>
        <begin position="1496"/>
        <end position="1519"/>
    </location>
</feature>
<proteinExistence type="inferred from homology"/>
<comment type="subcellular location">
    <subcellularLocation>
        <location evidence="1">Membrane</location>
        <topology evidence="1">Multi-pass membrane protein</topology>
    </subcellularLocation>
</comment>
<dbReference type="GO" id="GO:0015421">
    <property type="term" value="F:ABC-type oligopeptide transporter activity"/>
    <property type="evidence" value="ECO:0007669"/>
    <property type="project" value="TreeGrafter"/>
</dbReference>
<dbReference type="Gene3D" id="1.20.1560.10">
    <property type="entry name" value="ABC transporter type 1, transmembrane domain"/>
    <property type="match status" value="2"/>
</dbReference>
<keyword evidence="5" id="KW-0677">Repeat</keyword>
<keyword evidence="7" id="KW-0067">ATP-binding</keyword>
<keyword evidence="9 11" id="KW-0472">Membrane</keyword>
<dbReference type="FunFam" id="3.40.50.300:FF:000913">
    <property type="entry name" value="ABC multidrug transporter SitT"/>
    <property type="match status" value="1"/>
</dbReference>
<keyword evidence="15" id="KW-1185">Reference proteome</keyword>
<evidence type="ECO:0000256" key="2">
    <source>
        <dbReference type="ARBA" id="ARBA00007577"/>
    </source>
</evidence>
<evidence type="ECO:0000256" key="5">
    <source>
        <dbReference type="ARBA" id="ARBA00022737"/>
    </source>
</evidence>
<dbReference type="SUPFAM" id="SSF52540">
    <property type="entry name" value="P-loop containing nucleoside triphosphate hydrolases"/>
    <property type="match status" value="2"/>
</dbReference>
<dbReference type="Pfam" id="PF00005">
    <property type="entry name" value="ABC_tran"/>
    <property type="match status" value="2"/>
</dbReference>
<protein>
    <submittedName>
        <fullName evidence="14">Mating factor A secretion protein STE6-like protein</fullName>
    </submittedName>
</protein>
<dbReference type="InterPro" id="IPR003593">
    <property type="entry name" value="AAA+_ATPase"/>
</dbReference>
<dbReference type="SUPFAM" id="SSF90123">
    <property type="entry name" value="ABC transporter transmembrane region"/>
    <property type="match status" value="2"/>
</dbReference>
<dbReference type="GO" id="GO:0016746">
    <property type="term" value="F:acyltransferase activity"/>
    <property type="evidence" value="ECO:0007669"/>
    <property type="project" value="InterPro"/>
</dbReference>
<evidence type="ECO:0000256" key="6">
    <source>
        <dbReference type="ARBA" id="ARBA00022741"/>
    </source>
</evidence>
<reference evidence="14" key="1">
    <citation type="journal article" date="2023" name="Mol. Phylogenet. Evol.">
        <title>Genome-scale phylogeny and comparative genomics of the fungal order Sordariales.</title>
        <authorList>
            <person name="Hensen N."/>
            <person name="Bonometti L."/>
            <person name="Westerberg I."/>
            <person name="Brannstrom I.O."/>
            <person name="Guillou S."/>
            <person name="Cros-Aarteil S."/>
            <person name="Calhoun S."/>
            <person name="Haridas S."/>
            <person name="Kuo A."/>
            <person name="Mondo S."/>
            <person name="Pangilinan J."/>
            <person name="Riley R."/>
            <person name="LaButti K."/>
            <person name="Andreopoulos B."/>
            <person name="Lipzen A."/>
            <person name="Chen C."/>
            <person name="Yan M."/>
            <person name="Daum C."/>
            <person name="Ng V."/>
            <person name="Clum A."/>
            <person name="Steindorff A."/>
            <person name="Ohm R.A."/>
            <person name="Martin F."/>
            <person name="Silar P."/>
            <person name="Natvig D.O."/>
            <person name="Lalanne C."/>
            <person name="Gautier V."/>
            <person name="Ament-Velasquez S.L."/>
            <person name="Kruys A."/>
            <person name="Hutchinson M.I."/>
            <person name="Powell A.J."/>
            <person name="Barry K."/>
            <person name="Miller A.N."/>
            <person name="Grigoriev I.V."/>
            <person name="Debuchy R."/>
            <person name="Gladieux P."/>
            <person name="Hiltunen Thoren M."/>
            <person name="Johannesson H."/>
        </authorList>
    </citation>
    <scope>NUCLEOTIDE SEQUENCE</scope>
    <source>
        <strain evidence="14">CBS 103.79</strain>
    </source>
</reference>
<dbReference type="SUPFAM" id="SSF55729">
    <property type="entry name" value="Acyl-CoA N-acyltransferases (Nat)"/>
    <property type="match status" value="1"/>
</dbReference>
<dbReference type="GO" id="GO:0005743">
    <property type="term" value="C:mitochondrial inner membrane"/>
    <property type="evidence" value="ECO:0007669"/>
    <property type="project" value="TreeGrafter"/>
</dbReference>
<evidence type="ECO:0000256" key="4">
    <source>
        <dbReference type="ARBA" id="ARBA00022692"/>
    </source>
</evidence>
<dbReference type="Proteomes" id="UP001303889">
    <property type="component" value="Unassembled WGS sequence"/>
</dbReference>
<dbReference type="InterPro" id="IPR039421">
    <property type="entry name" value="Type_1_exporter"/>
</dbReference>
<evidence type="ECO:0000256" key="10">
    <source>
        <dbReference type="SAM" id="MobiDB-lite"/>
    </source>
</evidence>
<evidence type="ECO:0000256" key="3">
    <source>
        <dbReference type="ARBA" id="ARBA00022448"/>
    </source>
</evidence>
<dbReference type="PANTHER" id="PTHR43394:SF11">
    <property type="entry name" value="ATP-BINDING CASSETTE TRANSPORTER"/>
    <property type="match status" value="1"/>
</dbReference>
<keyword evidence="4 11" id="KW-0812">Transmembrane</keyword>
<evidence type="ECO:0000313" key="14">
    <source>
        <dbReference type="EMBL" id="KAK3900399.1"/>
    </source>
</evidence>
<dbReference type="EMBL" id="MU855675">
    <property type="protein sequence ID" value="KAK3900399.1"/>
    <property type="molecule type" value="Genomic_DNA"/>
</dbReference>
<dbReference type="Pfam" id="PF00664">
    <property type="entry name" value="ABC_membrane"/>
    <property type="match status" value="2"/>
</dbReference>
<comment type="caution">
    <text evidence="14">The sequence shown here is derived from an EMBL/GenBank/DDBJ whole genome shotgun (WGS) entry which is preliminary data.</text>
</comment>
<feature type="region of interest" description="Disordered" evidence="10">
    <location>
        <begin position="68"/>
        <end position="96"/>
    </location>
</feature>
<feature type="transmembrane region" description="Helical" evidence="11">
    <location>
        <begin position="1348"/>
        <end position="1371"/>
    </location>
</feature>
<feature type="transmembrane region" description="Helical" evidence="11">
    <location>
        <begin position="587"/>
        <end position="611"/>
    </location>
</feature>
<dbReference type="GO" id="GO:0005524">
    <property type="term" value="F:ATP binding"/>
    <property type="evidence" value="ECO:0007669"/>
    <property type="project" value="UniProtKB-KW"/>
</dbReference>
<keyword evidence="3" id="KW-0813">Transport</keyword>
<reference evidence="14" key="2">
    <citation type="submission" date="2023-05" db="EMBL/GenBank/DDBJ databases">
        <authorList>
            <consortium name="Lawrence Berkeley National Laboratory"/>
            <person name="Steindorff A."/>
            <person name="Hensen N."/>
            <person name="Bonometti L."/>
            <person name="Westerberg I."/>
            <person name="Brannstrom I.O."/>
            <person name="Guillou S."/>
            <person name="Cros-Aarteil S."/>
            <person name="Calhoun S."/>
            <person name="Haridas S."/>
            <person name="Kuo A."/>
            <person name="Mondo S."/>
            <person name="Pangilinan J."/>
            <person name="Riley R."/>
            <person name="Labutti K."/>
            <person name="Andreopoulos B."/>
            <person name="Lipzen A."/>
            <person name="Chen C."/>
            <person name="Yanf M."/>
            <person name="Daum C."/>
            <person name="Ng V."/>
            <person name="Clum A."/>
            <person name="Ohm R."/>
            <person name="Martin F."/>
            <person name="Silar P."/>
            <person name="Natvig D."/>
            <person name="Lalanne C."/>
            <person name="Gautier V."/>
            <person name="Ament-Velasquez S.L."/>
            <person name="Kruys A."/>
            <person name="Hutchinson M.I."/>
            <person name="Powell A.J."/>
            <person name="Barry K."/>
            <person name="Miller A.N."/>
            <person name="Grigoriev I.V."/>
            <person name="Debuchy R."/>
            <person name="Gladieux P."/>
            <person name="Thoren M.H."/>
            <person name="Johannesson H."/>
        </authorList>
    </citation>
    <scope>NUCLEOTIDE SEQUENCE</scope>
    <source>
        <strain evidence="14">CBS 103.79</strain>
    </source>
</reference>
<feature type="domain" description="ABC transporter" evidence="12">
    <location>
        <begin position="874"/>
        <end position="1153"/>
    </location>
</feature>
<evidence type="ECO:0000256" key="8">
    <source>
        <dbReference type="ARBA" id="ARBA00022989"/>
    </source>
</evidence>
<comment type="similarity">
    <text evidence="2">Belongs to the ABC transporter superfamily. ABCB family. Multidrug resistance exporter (TC 3.A.1.201) subfamily.</text>
</comment>
<feature type="domain" description="ABC transmembrane type-1" evidence="13">
    <location>
        <begin position="533"/>
        <end position="835"/>
    </location>
</feature>
<dbReference type="PROSITE" id="PS50893">
    <property type="entry name" value="ABC_TRANSPORTER_2"/>
    <property type="match status" value="2"/>
</dbReference>
<dbReference type="InterPro" id="IPR016181">
    <property type="entry name" value="Acyl_CoA_acyltransferase"/>
</dbReference>
<dbReference type="Gene3D" id="3.40.630.30">
    <property type="match status" value="1"/>
</dbReference>
<dbReference type="CDD" id="cd03249">
    <property type="entry name" value="ABC_MTABC3_MDL1_MDL2"/>
    <property type="match status" value="1"/>
</dbReference>
<feature type="transmembrane region" description="Helical" evidence="11">
    <location>
        <begin position="807"/>
        <end position="840"/>
    </location>
</feature>
<gene>
    <name evidence="14" type="ORF">C8A05DRAFT_45755</name>
</gene>
<sequence>MAPTLTPSPKYPPVKLPYPFLTSYRVRVAANTTPAKLVLTLDERQPKDGRPLKEPLHLDTLSWLDLTNPPKDECPPPHDNSPWARARRSPSTEFSWSGPGVPAMGPVWNVIHAIYLAHPTCEYFRLTLAGDEKEILQDGLLATGMAIEHPKPRWDARSAPAGTRLPVVSGEGELLILRSSFWQGAASPMGPRPIWAVGDGTDSHLRLSLDSYPVMPEHFQITNKFPEGEPVFTRHPTRRPKPRPGSIVYSRYIPELDQHFSLEAVDWQNPEHLALFNTWQNDPRVAAGWNETGTLDEHREYLRKLHFDPHVLCLFGRFDKSRFSYYELYWAKEDHCGAHFDAGNYDRGRHSLVGDASFRGPQRVNAWYSSCIHYCFLDDPRTANVVGEPRATGATILSYENSQGLTVGSYIDLGHKRSVHSVCSRQKWFQLSPLFWDGREKPLECSDRAAWNAKFHKPRSVQCQPQEGYHMRVTPIFDPSRHEDDRTANTLQSRGEGEREKRTAAMKFVSTFTGYVRMLLAANPPKGDLCMLATAIICSIASGVPFPLIGIFFGQLLNDFNEVSCVEEASTSGSDASGYQSGVNDKILMIVYLAVAQFVTIYAHLTCWSLYGSRLAQRLRERYLENLLRQEPSYFDGLPAGEVASRLSADIQTIRSGTSEKVGICLSSVSFFVTAYIVAFIMNAELAAMLISLVPAYFLMSFVGSHYIEKYSGLVADHAAAAASIASEALSNVVVVQAFGASSRLEGKFSEALSASKREGLKKATAVGIQSGVLYFVAYSANGLAFWQGSRRIAEAAGKESGGTTVGATFTVIFILIEATLLLSQVAPFTHLFIAAVASFRKLRAEMDRKSLIDGTATSGISLSPPRDGAGLGFQLEGVSFAYPSRPEVIVLDKVDINIPASKHTAIVGLSGSGKSTIAGLVTRLYDPTGGRVLFAGHDLHDANVRELRSLVSLVQQEPSLLDRSLLENIAHGLINSTNPAHAHLKATLLGPGLADAVAKVRSGVDLAIAAAEQSPEVVEIASLVQKAAELADAHGFISRLHHGYGTVVGSAGRLISGGQKQRVALARALVKDPAVLVLDEATAALDSRSEERIQRAIGNISAGRTMLTIAHRLSTITGADNIIVMHKGVVVEEGDHAALMARDGTYAEMVRLQTMGRGDGAKGKGEAEEEMDIASSSMASLHSDPEKGESEEKKTRTSESGDEQTPATPSAGEGDEAEPETPSKSLWALLKGYAPAVRPHLLVIALALIGSIIVGGAFSGEAVIFGNTVESLNVGNLFGLMFFVLAIIELFANTVSWTGFGWVTERIVYSVRVLSFRALFEQDMQWHQSAGRTPAVLLSYITRDGNALAGLSGSVIGTLLSITANLIAAIVLTHIIAWRIALVCLALVPLLLGAGLLELHVLGRFEERHESAWARSVDIGTEAVASIRTVAALSLEEETLAAYRRSLNGPRRETVRVTAAASLCQAATYFLGNCVNALAYWWGAKQIIAGNVTTAQFLIVVFSLLVSALLWSQMFALAPELSSARAAMARILGLIEIGSDGMQGHPPAPGSSVGASAITSKSDPASEEKSLDRVGEKGSAPASVQFRDVHFSYPARPDSPVLRGLTIDIRPGSFCALVGPSGAGKSTIISLVERLYTPQSGAVLIDGADVTRTRDTAFRDAVALVPQESMLFEGSIAFNVGLGAPPGREATREEIIEACKLANIHDVIEGLPEGYETLCGPNGARFSGGQKQRLSIARALVRKPRLLILDEPTSALDAESEKLLQEGLDRAAAGITVIAIAHRLRTIRKADCIFWIEDGQCVDSGTHEELLEESAGYRANVMHQTVAE</sequence>
<feature type="compositionally biased region" description="Basic and acidic residues" evidence="10">
    <location>
        <begin position="1565"/>
        <end position="1577"/>
    </location>
</feature>
<dbReference type="GO" id="GO:0016887">
    <property type="term" value="F:ATP hydrolysis activity"/>
    <property type="evidence" value="ECO:0007669"/>
    <property type="project" value="InterPro"/>
</dbReference>
<feature type="transmembrane region" description="Helical" evidence="11">
    <location>
        <begin position="688"/>
        <end position="708"/>
    </location>
</feature>
<dbReference type="FunFam" id="3.40.630.30:FF:000080">
    <property type="entry name" value="Siderophore biosynthesis acetylase AceI, putative"/>
    <property type="match status" value="1"/>
</dbReference>
<feature type="compositionally biased region" description="Basic and acidic residues" evidence="10">
    <location>
        <begin position="1184"/>
        <end position="1200"/>
    </location>
</feature>
<dbReference type="InterPro" id="IPR027417">
    <property type="entry name" value="P-loop_NTPase"/>
</dbReference>
<dbReference type="GO" id="GO:0090374">
    <property type="term" value="P:oligopeptide export from mitochondrion"/>
    <property type="evidence" value="ECO:0007669"/>
    <property type="project" value="TreeGrafter"/>
</dbReference>
<accession>A0AAN6MH01</accession>